<dbReference type="RefSeq" id="WP_118260324.1">
    <property type="nucleotide sequence ID" value="NZ_CALBWO010000040.1"/>
</dbReference>
<gene>
    <name evidence="4" type="ORF">DWW18_09535</name>
</gene>
<dbReference type="Pfam" id="PF12773">
    <property type="entry name" value="DZR"/>
    <property type="match status" value="1"/>
</dbReference>
<sequence length="771" mass="88795">MNCPKCNTSLRPGVKFCTSCGQKIEESTTCSQCGTPLKPGAKFCIKCGQKVVLAEKTSTPSPETTSDINSVKGRIYWNIQPGQVARVINETEFDSYNDIQGIIIPEGTTAYIRANGRTIASISGGTYNFKGSSGDSSGPSTDSLRKGWSFIVNLFKNKKKEEKTTTEELYLQQQNLIRENARKGAAFSVVILLDKSFPLLFGSRQGELDNYKDFVPMKIQTRYLDMALGVNAYFKISDPERFIVHYLTERQMLNTTVIVDEITDTIRNVLQDTLYDTELTSNRIPQELHALLKDKINAVAPEAFFGISIVRIVEISATSEDLERFRVLSRELYLSDKELDYLRRTNDFKNRMADTVNEQRLHEATTDLDLDKQLETINHDRLLHEDEVEKFKHFLQNERIVREAQNDEERDAALLEIVKTGLIREDEARALHNQLETNDYQRGMMFQMMQLRDGIEFERTRMEGEAEKATLIIKKELELQGLQDDYEDNRFYKEVDKQRMVAETNLDLDQRQRDMDYNDAKRMHDMDREDDDNQFQQFMAMQNAEEQAKENQRKHEAEVEQNRLKTAEEMERLKWENAKELSDEKVWALNGGDAAVAYAENKYSSEAEREASERLEAQRREMDARLEAERASRDTDHRENQAQMFQMMRDMMTMTGGIQAQKVEDKERRAQEEMAEKERQLRERDERILRQEGRMDTAYDRALDYTTHNNMPPQTPQQVAPAQPEQQAPRPQQAQTPQAPAAKTITSTLCPDCGASLEPGMKFCADCGASI</sequence>
<feature type="domain" description="DZANK-type" evidence="3">
    <location>
        <begin position="3"/>
        <end position="48"/>
    </location>
</feature>
<proteinExistence type="predicted"/>
<protein>
    <submittedName>
        <fullName evidence="4">Zinc-ribbon domain-containing protein</fullName>
    </submittedName>
</protein>
<dbReference type="Proteomes" id="UP000283589">
    <property type="component" value="Unassembled WGS sequence"/>
</dbReference>
<feature type="region of interest" description="Disordered" evidence="2">
    <location>
        <begin position="659"/>
        <end position="682"/>
    </location>
</feature>
<keyword evidence="1" id="KW-0175">Coiled coil</keyword>
<dbReference type="AlphaFoldDB" id="A0A412X157"/>
<accession>A0A412X157</accession>
<evidence type="ECO:0000313" key="5">
    <source>
        <dbReference type="Proteomes" id="UP000283589"/>
    </source>
</evidence>
<feature type="compositionally biased region" description="Low complexity" evidence="2">
    <location>
        <begin position="716"/>
        <end position="742"/>
    </location>
</feature>
<evidence type="ECO:0000259" key="3">
    <source>
        <dbReference type="Pfam" id="PF12773"/>
    </source>
</evidence>
<evidence type="ECO:0000313" key="4">
    <source>
        <dbReference type="EMBL" id="RGV33934.1"/>
    </source>
</evidence>
<feature type="region of interest" description="Disordered" evidence="2">
    <location>
        <begin position="704"/>
        <end position="743"/>
    </location>
</feature>
<evidence type="ECO:0000256" key="1">
    <source>
        <dbReference type="SAM" id="Coils"/>
    </source>
</evidence>
<feature type="compositionally biased region" description="Basic and acidic residues" evidence="2">
    <location>
        <begin position="662"/>
        <end position="682"/>
    </location>
</feature>
<dbReference type="InterPro" id="IPR025874">
    <property type="entry name" value="DZR"/>
</dbReference>
<comment type="caution">
    <text evidence="4">The sequence shown here is derived from an EMBL/GenBank/DDBJ whole genome shotgun (WGS) entry which is preliminary data.</text>
</comment>
<organism evidence="4 5">
    <name type="scientific">Butyricimonas virosa</name>
    <dbReference type="NCBI Taxonomy" id="544645"/>
    <lineage>
        <taxon>Bacteria</taxon>
        <taxon>Pseudomonadati</taxon>
        <taxon>Bacteroidota</taxon>
        <taxon>Bacteroidia</taxon>
        <taxon>Bacteroidales</taxon>
        <taxon>Odoribacteraceae</taxon>
        <taxon>Butyricimonas</taxon>
    </lineage>
</organism>
<dbReference type="EMBL" id="QRZA01000010">
    <property type="protein sequence ID" value="RGV33934.1"/>
    <property type="molecule type" value="Genomic_DNA"/>
</dbReference>
<feature type="coiled-coil region" evidence="1">
    <location>
        <begin position="605"/>
        <end position="632"/>
    </location>
</feature>
<reference evidence="4 5" key="1">
    <citation type="submission" date="2018-08" db="EMBL/GenBank/DDBJ databases">
        <title>A genome reference for cultivated species of the human gut microbiota.</title>
        <authorList>
            <person name="Zou Y."/>
            <person name="Xue W."/>
            <person name="Luo G."/>
        </authorList>
    </citation>
    <scope>NUCLEOTIDE SEQUENCE [LARGE SCALE GENOMIC DNA]</scope>
    <source>
        <strain evidence="4 5">AF14-49</strain>
    </source>
</reference>
<evidence type="ECO:0000256" key="2">
    <source>
        <dbReference type="SAM" id="MobiDB-lite"/>
    </source>
</evidence>
<name>A0A412X157_9BACT</name>